<proteinExistence type="predicted"/>
<dbReference type="Pfam" id="PF04242">
    <property type="entry name" value="DUF424"/>
    <property type="match status" value="1"/>
</dbReference>
<accession>F7XQF8</accession>
<evidence type="ECO:0000313" key="2">
    <source>
        <dbReference type="Proteomes" id="UP000006622"/>
    </source>
</evidence>
<dbReference type="HOGENOM" id="CLU_174522_0_0_2"/>
<protein>
    <recommendedName>
        <fullName evidence="3">DUF424 domain-containing protein</fullName>
    </recommendedName>
</protein>
<dbReference type="Gene3D" id="3.30.1860.10">
    <property type="entry name" value="uncharacterized conserved protein from methanopyrus kandleri domain like"/>
    <property type="match status" value="1"/>
</dbReference>
<dbReference type="InterPro" id="IPR007355">
    <property type="entry name" value="DUF424"/>
</dbReference>
<reference evidence="1 2" key="1">
    <citation type="submission" date="2010-07" db="EMBL/GenBank/DDBJ databases">
        <title>The complete genome of Methanosalsum zhilinae DSM 4017.</title>
        <authorList>
            <consortium name="US DOE Joint Genome Institute (JGI-PGF)"/>
            <person name="Lucas S."/>
            <person name="Copeland A."/>
            <person name="Lapidus A."/>
            <person name="Glavina del Rio T."/>
            <person name="Dalin E."/>
            <person name="Tice H."/>
            <person name="Bruce D."/>
            <person name="Goodwin L."/>
            <person name="Pitluck S."/>
            <person name="Kyrpides N."/>
            <person name="Mavromatis K."/>
            <person name="Ovchinnikova G."/>
            <person name="Daligault H."/>
            <person name="Detter J.C."/>
            <person name="Han C."/>
            <person name="Tapia R."/>
            <person name="Larimer F."/>
            <person name="Land M."/>
            <person name="Hauser L."/>
            <person name="Markowitz V."/>
            <person name="Cheng J.-F."/>
            <person name="Hugenholtz P."/>
            <person name="Woyke T."/>
            <person name="Wu D."/>
            <person name="Spring S."/>
            <person name="Schueler E."/>
            <person name="Brambilla E."/>
            <person name="Klenk H.-P."/>
            <person name="Eisen J.A."/>
        </authorList>
    </citation>
    <scope>NUCLEOTIDE SEQUENCE [LARGE SCALE GENOMIC DNA]</scope>
    <source>
        <strain evidence="2">DSM 4017 / NBRC 107636 / OCM 62 / WeN5</strain>
    </source>
</reference>
<dbReference type="EMBL" id="CP002101">
    <property type="protein sequence ID" value="AEH60459.1"/>
    <property type="molecule type" value="Genomic_DNA"/>
</dbReference>
<dbReference type="Proteomes" id="UP000006622">
    <property type="component" value="Chromosome"/>
</dbReference>
<dbReference type="STRING" id="679901.Mzhil_0592"/>
<evidence type="ECO:0000313" key="1">
    <source>
        <dbReference type="EMBL" id="AEH60459.1"/>
    </source>
</evidence>
<dbReference type="RefSeq" id="WP_013897898.1">
    <property type="nucleotide sequence ID" value="NC_015676.1"/>
</dbReference>
<dbReference type="AlphaFoldDB" id="F7XQF8"/>
<dbReference type="KEGG" id="mzh:Mzhil_0592"/>
<evidence type="ECO:0008006" key="3">
    <source>
        <dbReference type="Google" id="ProtNLM"/>
    </source>
</evidence>
<keyword evidence="2" id="KW-1185">Reference proteome</keyword>
<dbReference type="OrthoDB" id="18015at2157"/>
<dbReference type="GeneID" id="10822201"/>
<organism evidence="1 2">
    <name type="scientific">Methanosalsum zhilinae (strain DSM 4017 / NBRC 107636 / OCM 62 / WeN5)</name>
    <name type="common">Methanohalophilus zhilinae</name>
    <dbReference type="NCBI Taxonomy" id="679901"/>
    <lineage>
        <taxon>Archaea</taxon>
        <taxon>Methanobacteriati</taxon>
        <taxon>Methanobacteriota</taxon>
        <taxon>Stenosarchaea group</taxon>
        <taxon>Methanomicrobia</taxon>
        <taxon>Methanosarcinales</taxon>
        <taxon>Methanosarcinaceae</taxon>
        <taxon>Methanosalsum</taxon>
    </lineage>
</organism>
<sequence>MYLKIHKSGNEVLVAACDEELLGMKLKYGTADVEINEEFYGGEIVSEKEIISALESATTANLFGERAVTCGIKCGAIDPKCVINIDGYPHAQLFRI</sequence>
<gene>
    <name evidence="1" type="ordered locus">Mzhil_0592</name>
</gene>
<name>F7XQF8_METZD</name>